<dbReference type="EMBL" id="BSXT01002430">
    <property type="protein sequence ID" value="GMF48933.1"/>
    <property type="molecule type" value="Genomic_DNA"/>
</dbReference>
<feature type="compositionally biased region" description="Basic residues" evidence="1">
    <location>
        <begin position="79"/>
        <end position="104"/>
    </location>
</feature>
<evidence type="ECO:0000256" key="1">
    <source>
        <dbReference type="SAM" id="MobiDB-lite"/>
    </source>
</evidence>
<comment type="caution">
    <text evidence="3">The sequence shown here is derived from an EMBL/GenBank/DDBJ whole genome shotgun (WGS) entry which is preliminary data.</text>
</comment>
<dbReference type="OrthoDB" id="128336at2759"/>
<dbReference type="InterPro" id="IPR013103">
    <property type="entry name" value="RVT_2"/>
</dbReference>
<keyword evidence="4" id="KW-1185">Reference proteome</keyword>
<accession>A0A9W7CYH2</accession>
<evidence type="ECO:0000259" key="2">
    <source>
        <dbReference type="Pfam" id="PF07727"/>
    </source>
</evidence>
<proteinExistence type="predicted"/>
<feature type="region of interest" description="Disordered" evidence="1">
    <location>
        <begin position="45"/>
        <end position="122"/>
    </location>
</feature>
<protein>
    <submittedName>
        <fullName evidence="3">Unnamed protein product</fullName>
    </submittedName>
</protein>
<gene>
    <name evidence="3" type="ORF">Pfra01_001912900</name>
</gene>
<reference evidence="3" key="1">
    <citation type="submission" date="2023-04" db="EMBL/GenBank/DDBJ databases">
        <title>Phytophthora fragariaefolia NBRC 109709.</title>
        <authorList>
            <person name="Ichikawa N."/>
            <person name="Sato H."/>
            <person name="Tonouchi N."/>
        </authorList>
    </citation>
    <scope>NUCLEOTIDE SEQUENCE</scope>
    <source>
        <strain evidence="3">NBRC 109709</strain>
    </source>
</reference>
<feature type="compositionally biased region" description="Low complexity" evidence="1">
    <location>
        <begin position="60"/>
        <end position="78"/>
    </location>
</feature>
<evidence type="ECO:0000313" key="4">
    <source>
        <dbReference type="Proteomes" id="UP001165121"/>
    </source>
</evidence>
<dbReference type="AlphaFoldDB" id="A0A9W7CYH2"/>
<dbReference type="Proteomes" id="UP001165121">
    <property type="component" value="Unassembled WGS sequence"/>
</dbReference>
<evidence type="ECO:0000313" key="3">
    <source>
        <dbReference type="EMBL" id="GMF48933.1"/>
    </source>
</evidence>
<sequence>MIAGIGEETKGYRVYLPRDHVVVTTQHVKTFETLDKTQNEQIQRLHQGEEYEVVEEKTTDSAAGAARTTDTGDATTGSRGKKKSKGRARKKPRQRERHVTRSAARKAAEYANDSPEQEEPNAGVVNNVIEADPTNYREAMRSPRRDGWLKAMAKELDALENNDVWKLVRMPDGVRALHTKWVYKTKRDAEDLLKRLKAQLVACGNEQEFGVNYGITFAAVIEMTSVKLILVLARKWGVPAKHGEVPNAYVKDVKEAEPDIYLRIPQGKVLPDELLRGLGVTSADEVVLELRNALYGLRQAG</sequence>
<organism evidence="3 4">
    <name type="scientific">Phytophthora fragariaefolia</name>
    <dbReference type="NCBI Taxonomy" id="1490495"/>
    <lineage>
        <taxon>Eukaryota</taxon>
        <taxon>Sar</taxon>
        <taxon>Stramenopiles</taxon>
        <taxon>Oomycota</taxon>
        <taxon>Peronosporomycetes</taxon>
        <taxon>Peronosporales</taxon>
        <taxon>Peronosporaceae</taxon>
        <taxon>Phytophthora</taxon>
    </lineage>
</organism>
<dbReference type="Pfam" id="PF07727">
    <property type="entry name" value="RVT_2"/>
    <property type="match status" value="1"/>
</dbReference>
<feature type="compositionally biased region" description="Basic and acidic residues" evidence="1">
    <location>
        <begin position="46"/>
        <end position="59"/>
    </location>
</feature>
<name>A0A9W7CYH2_9STRA</name>
<feature type="domain" description="Reverse transcriptase Ty1/copia-type" evidence="2">
    <location>
        <begin position="162"/>
        <end position="301"/>
    </location>
</feature>